<dbReference type="AlphaFoldDB" id="A0A0D8XST6"/>
<keyword evidence="2" id="KW-1185">Reference proteome</keyword>
<accession>A0A0D8XST6</accession>
<name>A0A0D8XST6_DICVI</name>
<reference evidence="1 2" key="1">
    <citation type="submission" date="2013-11" db="EMBL/GenBank/DDBJ databases">
        <title>Draft genome of the bovine lungworm Dictyocaulus viviparus.</title>
        <authorList>
            <person name="Mitreva M."/>
        </authorList>
    </citation>
    <scope>NUCLEOTIDE SEQUENCE [LARGE SCALE GENOMIC DNA]</scope>
    <source>
        <strain evidence="1 2">HannoverDv2000</strain>
    </source>
</reference>
<sequence length="145" mass="16784">MHDAGLPKVRSRVQDISNGDLKMGFSGRLVYSGDKIKSIQRNFNMFDKTGDGATSYLLFQLRIEKLNSAAQTISDYIRKMRLMWKYSRCVPIIETANLYGSDSVLDQSVAFYVYINIYKKWKFYYQSIQNNLNLRDVLDPACIVL</sequence>
<organism evidence="1 2">
    <name type="scientific">Dictyocaulus viviparus</name>
    <name type="common">Bovine lungworm</name>
    <dbReference type="NCBI Taxonomy" id="29172"/>
    <lineage>
        <taxon>Eukaryota</taxon>
        <taxon>Metazoa</taxon>
        <taxon>Ecdysozoa</taxon>
        <taxon>Nematoda</taxon>
        <taxon>Chromadorea</taxon>
        <taxon>Rhabditida</taxon>
        <taxon>Rhabditina</taxon>
        <taxon>Rhabditomorpha</taxon>
        <taxon>Strongyloidea</taxon>
        <taxon>Metastrongylidae</taxon>
        <taxon>Dictyocaulus</taxon>
    </lineage>
</organism>
<evidence type="ECO:0000313" key="2">
    <source>
        <dbReference type="Proteomes" id="UP000053766"/>
    </source>
</evidence>
<proteinExistence type="predicted"/>
<protein>
    <submittedName>
        <fullName evidence="1">Uncharacterized protein</fullName>
    </submittedName>
</protein>
<dbReference type="OrthoDB" id="2099265at2759"/>
<gene>
    <name evidence="1" type="ORF">DICVIV_08520</name>
</gene>
<dbReference type="EMBL" id="KN716408">
    <property type="protein sequence ID" value="KJH45441.1"/>
    <property type="molecule type" value="Genomic_DNA"/>
</dbReference>
<evidence type="ECO:0000313" key="1">
    <source>
        <dbReference type="EMBL" id="KJH45441.1"/>
    </source>
</evidence>
<reference evidence="2" key="2">
    <citation type="journal article" date="2016" name="Sci. Rep.">
        <title>Dictyocaulus viviparus genome, variome and transcriptome elucidate lungworm biology and support future intervention.</title>
        <authorList>
            <person name="McNulty S.N."/>
            <person name="Strube C."/>
            <person name="Rosa B.A."/>
            <person name="Martin J.C."/>
            <person name="Tyagi R."/>
            <person name="Choi Y.J."/>
            <person name="Wang Q."/>
            <person name="Hallsworth Pepin K."/>
            <person name="Zhang X."/>
            <person name="Ozersky P."/>
            <person name="Wilson R.K."/>
            <person name="Sternberg P.W."/>
            <person name="Gasser R.B."/>
            <person name="Mitreva M."/>
        </authorList>
    </citation>
    <scope>NUCLEOTIDE SEQUENCE [LARGE SCALE GENOMIC DNA]</scope>
    <source>
        <strain evidence="2">HannoverDv2000</strain>
    </source>
</reference>
<dbReference type="Proteomes" id="UP000053766">
    <property type="component" value="Unassembled WGS sequence"/>
</dbReference>